<keyword evidence="1" id="KW-0812">Transmembrane</keyword>
<evidence type="ECO:0000313" key="2">
    <source>
        <dbReference type="EMBL" id="BBA10469.1"/>
    </source>
</evidence>
<reference evidence="2" key="1">
    <citation type="journal article" date="2017" name="Zool. J. Linn. Soc.">
        <title>Molecular phylogeny, frequent parallel evolution and new system of Japanese clausiliid land snails (Gastropoda: Stylommatophora).</title>
        <authorList>
            <person name="Motochin R."/>
            <person name="Wang M."/>
            <person name="Ueshima R."/>
        </authorList>
    </citation>
    <scope>NUCLEOTIDE SEQUENCE</scope>
    <source>
        <strain evidence="2">AJ27-1</strain>
        <tissue evidence="2">Muscle</tissue>
    </source>
</reference>
<feature type="transmembrane region" description="Helical" evidence="1">
    <location>
        <begin position="28"/>
        <end position="49"/>
    </location>
</feature>
<keyword evidence="2" id="KW-0496">Mitochondrion</keyword>
<dbReference type="AlphaFoldDB" id="A0A224A1G7"/>
<proteinExistence type="predicted"/>
<organism evidence="2">
    <name type="scientific">Mundiphaedusa decapitata</name>
    <dbReference type="NCBI Taxonomy" id="145425"/>
    <lineage>
        <taxon>Eukaryota</taxon>
        <taxon>Metazoa</taxon>
        <taxon>Spiralia</taxon>
        <taxon>Lophotrochozoa</taxon>
        <taxon>Mollusca</taxon>
        <taxon>Gastropoda</taxon>
        <taxon>Heterobranchia</taxon>
        <taxon>Euthyneura</taxon>
        <taxon>Panpulmonata</taxon>
        <taxon>Eupulmonata</taxon>
        <taxon>Stylommatophora</taxon>
        <taxon>Helicina</taxon>
        <taxon>Clausilioidea</taxon>
        <taxon>Clausiliidae</taxon>
        <taxon>Phaedusinae</taxon>
        <taxon>Mundiphaedusa</taxon>
    </lineage>
</organism>
<dbReference type="EMBL" id="LC172031">
    <property type="protein sequence ID" value="BBA10469.1"/>
    <property type="molecule type" value="Genomic_DNA"/>
</dbReference>
<dbReference type="Gene3D" id="1.10.287.3510">
    <property type="match status" value="1"/>
</dbReference>
<keyword evidence="1" id="KW-0472">Membrane</keyword>
<accession>A0A224A1G7</accession>
<geneLocation type="mitochondrion" evidence="2"/>
<feature type="transmembrane region" description="Helical" evidence="1">
    <location>
        <begin position="6"/>
        <end position="21"/>
    </location>
</feature>
<keyword evidence="1" id="KW-1133">Transmembrane helix</keyword>
<gene>
    <name evidence="2" type="primary">ND4L</name>
</gene>
<evidence type="ECO:0000256" key="1">
    <source>
        <dbReference type="SAM" id="Phobius"/>
    </source>
</evidence>
<feature type="transmembrane region" description="Helical" evidence="1">
    <location>
        <begin position="55"/>
        <end position="79"/>
    </location>
</feature>
<name>A0A224A1G7_9EUPU</name>
<protein>
    <submittedName>
        <fullName evidence="2">NADH dehydrogenase subunit 4L</fullName>
    </submittedName>
</protein>
<sequence length="94" mass="10788">MTILWILLMFMMSLFFTFFAAKSRFLTALLLLESLVLLGLVFAVFFLWIETLDLWVFLLLLTFGVCEACLGLSLLLTFLKISSSDYISYPSNIL</sequence>